<dbReference type="PANTHER" id="PTHR24348:SF22">
    <property type="entry name" value="NON-SPECIFIC SERINE_THREONINE PROTEIN KINASE"/>
    <property type="match status" value="1"/>
</dbReference>
<evidence type="ECO:0000256" key="4">
    <source>
        <dbReference type="ARBA" id="ARBA00022840"/>
    </source>
</evidence>
<dbReference type="GO" id="GO:0000407">
    <property type="term" value="C:phagophore assembly site"/>
    <property type="evidence" value="ECO:0007669"/>
    <property type="project" value="TreeGrafter"/>
</dbReference>
<dbReference type="EMBL" id="CAJJDO010000010">
    <property type="protein sequence ID" value="CAD8141618.1"/>
    <property type="molecule type" value="Genomic_DNA"/>
</dbReference>
<dbReference type="GO" id="GO:0010506">
    <property type="term" value="P:regulation of autophagy"/>
    <property type="evidence" value="ECO:0007669"/>
    <property type="project" value="InterPro"/>
</dbReference>
<evidence type="ECO:0000256" key="2">
    <source>
        <dbReference type="ARBA" id="ARBA00022741"/>
    </source>
</evidence>
<keyword evidence="10" id="KW-1185">Reference proteome</keyword>
<evidence type="ECO:0000256" key="7">
    <source>
        <dbReference type="SAM" id="MobiDB-lite"/>
    </source>
</evidence>
<dbReference type="GO" id="GO:0004674">
    <property type="term" value="F:protein serine/threonine kinase activity"/>
    <property type="evidence" value="ECO:0007669"/>
    <property type="project" value="UniProtKB-KW"/>
</dbReference>
<keyword evidence="6" id="KW-0723">Serine/threonine-protein kinase</keyword>
<dbReference type="InterPro" id="IPR008271">
    <property type="entry name" value="Ser/Thr_kinase_AS"/>
</dbReference>
<evidence type="ECO:0000313" key="10">
    <source>
        <dbReference type="Proteomes" id="UP000689195"/>
    </source>
</evidence>
<feature type="domain" description="Protein kinase" evidence="8">
    <location>
        <begin position="11"/>
        <end position="269"/>
    </location>
</feature>
<keyword evidence="4 5" id="KW-0067">ATP-binding</keyword>
<feature type="region of interest" description="Disordered" evidence="7">
    <location>
        <begin position="412"/>
        <end position="441"/>
    </location>
</feature>
<dbReference type="PROSITE" id="PS00108">
    <property type="entry name" value="PROTEIN_KINASE_ST"/>
    <property type="match status" value="1"/>
</dbReference>
<dbReference type="GO" id="GO:0000045">
    <property type="term" value="P:autophagosome assembly"/>
    <property type="evidence" value="ECO:0007669"/>
    <property type="project" value="TreeGrafter"/>
</dbReference>
<organism evidence="9 10">
    <name type="scientific">Paramecium pentaurelia</name>
    <dbReference type="NCBI Taxonomy" id="43138"/>
    <lineage>
        <taxon>Eukaryota</taxon>
        <taxon>Sar</taxon>
        <taxon>Alveolata</taxon>
        <taxon>Ciliophora</taxon>
        <taxon>Intramacronucleata</taxon>
        <taxon>Oligohymenophorea</taxon>
        <taxon>Peniculida</taxon>
        <taxon>Parameciidae</taxon>
        <taxon>Paramecium</taxon>
    </lineage>
</organism>
<dbReference type="PROSITE" id="PS00107">
    <property type="entry name" value="PROTEIN_KINASE_ATP"/>
    <property type="match status" value="1"/>
</dbReference>
<evidence type="ECO:0000256" key="1">
    <source>
        <dbReference type="ARBA" id="ARBA00022679"/>
    </source>
</evidence>
<dbReference type="AlphaFoldDB" id="A0A8S1SP98"/>
<evidence type="ECO:0000256" key="3">
    <source>
        <dbReference type="ARBA" id="ARBA00022777"/>
    </source>
</evidence>
<comment type="similarity">
    <text evidence="6">Belongs to the protein kinase superfamily.</text>
</comment>
<feature type="binding site" evidence="5">
    <location>
        <position position="40"/>
    </location>
    <ligand>
        <name>ATP</name>
        <dbReference type="ChEBI" id="CHEBI:30616"/>
    </ligand>
</feature>
<keyword evidence="1" id="KW-0808">Transferase</keyword>
<comment type="caution">
    <text evidence="9">The sequence shown here is derived from an EMBL/GenBank/DDBJ whole genome shotgun (WGS) entry which is preliminary data.</text>
</comment>
<reference evidence="9" key="1">
    <citation type="submission" date="2021-01" db="EMBL/GenBank/DDBJ databases">
        <authorList>
            <consortium name="Genoscope - CEA"/>
            <person name="William W."/>
        </authorList>
    </citation>
    <scope>NUCLEOTIDE SEQUENCE</scope>
</reference>
<dbReference type="Proteomes" id="UP000689195">
    <property type="component" value="Unassembled WGS sequence"/>
</dbReference>
<proteinExistence type="inferred from homology"/>
<dbReference type="PROSITE" id="PS50011">
    <property type="entry name" value="PROTEIN_KINASE_DOM"/>
    <property type="match status" value="1"/>
</dbReference>
<dbReference type="InterPro" id="IPR017441">
    <property type="entry name" value="Protein_kinase_ATP_BS"/>
</dbReference>
<gene>
    <name evidence="9" type="ORF">PPENT_87.1.T0100221</name>
</gene>
<keyword evidence="3" id="KW-0418">Kinase</keyword>
<dbReference type="Pfam" id="PF00069">
    <property type="entry name" value="Pkinase"/>
    <property type="match status" value="1"/>
</dbReference>
<evidence type="ECO:0000259" key="8">
    <source>
        <dbReference type="PROSITE" id="PS50011"/>
    </source>
</evidence>
<evidence type="ECO:0000256" key="6">
    <source>
        <dbReference type="RuleBase" id="RU000304"/>
    </source>
</evidence>
<dbReference type="OrthoDB" id="7869584at2759"/>
<dbReference type="PANTHER" id="PTHR24348">
    <property type="entry name" value="SERINE/THREONINE-PROTEIN KINASE UNC-51-RELATED"/>
    <property type="match status" value="1"/>
</dbReference>
<name>A0A8S1SP98_9CILI</name>
<dbReference type="GO" id="GO:0005776">
    <property type="term" value="C:autophagosome"/>
    <property type="evidence" value="ECO:0007669"/>
    <property type="project" value="TreeGrafter"/>
</dbReference>
<dbReference type="InterPro" id="IPR000719">
    <property type="entry name" value="Prot_kinase_dom"/>
</dbReference>
<accession>A0A8S1SP98</accession>
<protein>
    <recommendedName>
        <fullName evidence="8">Protein kinase domain-containing protein</fullName>
    </recommendedName>
</protein>
<evidence type="ECO:0000256" key="5">
    <source>
        <dbReference type="PROSITE-ProRule" id="PRU10141"/>
    </source>
</evidence>
<feature type="compositionally biased region" description="Polar residues" evidence="7">
    <location>
        <begin position="412"/>
        <end position="422"/>
    </location>
</feature>
<feature type="compositionally biased region" description="Basic residues" evidence="7">
    <location>
        <begin position="423"/>
        <end position="432"/>
    </location>
</feature>
<dbReference type="GO" id="GO:0005829">
    <property type="term" value="C:cytosol"/>
    <property type="evidence" value="ECO:0007669"/>
    <property type="project" value="TreeGrafter"/>
</dbReference>
<dbReference type="SMART" id="SM00220">
    <property type="entry name" value="S_TKc"/>
    <property type="match status" value="1"/>
</dbReference>
<dbReference type="InterPro" id="IPR045269">
    <property type="entry name" value="Atg1-like"/>
</dbReference>
<evidence type="ECO:0000313" key="9">
    <source>
        <dbReference type="EMBL" id="CAD8141618.1"/>
    </source>
</evidence>
<sequence length="441" mass="51346">MNPIQINRKSYLIKEVLGQGSFGTVYMAQDLLNNHTVAIKVQQQLQQNEFDLLHKFKGQKFKNLVNILDFQIDPNAIYIVMELGLLSLQDKIQKSKIPFQEARYVMQQICNGLQELHSLGLAHRDLKPENILIFTLQDQSQTQEIYKICDFGTTKDFQSMKTPYIGTPYYLAPEQLISNPFNQNVNYNQSVDIWAFGAVVYELFTNTPLFNGKTVQEIYQKIRELPIEAEIKKLHDLETKYQNLLINMLQRNPQNRITIQDIKKELSQIQNQNIVTKQTQQATIQKVCQPGNIQMQSTFQRGRQMNAEDLRNPQQNNINPTIKQKLLIAGKNQNEFQRVAQPAFQPANQQKTIFQPENQKKPIFQPITLQKPMFQPLTLQKPMFQPITLQKPIFQPGNQIPISQHAPQMQNEFEQDNNQQRGRSQHKTHQQKPRPIFLSPQ</sequence>
<keyword evidence="2 5" id="KW-0547">Nucleotide-binding</keyword>
<dbReference type="GO" id="GO:0016020">
    <property type="term" value="C:membrane"/>
    <property type="evidence" value="ECO:0007669"/>
    <property type="project" value="TreeGrafter"/>
</dbReference>
<dbReference type="GO" id="GO:0005524">
    <property type="term" value="F:ATP binding"/>
    <property type="evidence" value="ECO:0007669"/>
    <property type="project" value="UniProtKB-UniRule"/>
</dbReference>